<comment type="similarity">
    <text evidence="3">Belongs to the GRAS family.</text>
</comment>
<evidence type="ECO:0000313" key="6">
    <source>
        <dbReference type="Proteomes" id="UP001443914"/>
    </source>
</evidence>
<feature type="region of interest" description="Leucine repeat II (LRII)" evidence="3">
    <location>
        <begin position="556"/>
        <end position="588"/>
    </location>
</feature>
<accession>A0AAW1GYU5</accession>
<dbReference type="Pfam" id="PF03514">
    <property type="entry name" value="GRAS"/>
    <property type="match status" value="1"/>
</dbReference>
<evidence type="ECO:0008006" key="7">
    <source>
        <dbReference type="Google" id="ProtNLM"/>
    </source>
</evidence>
<organism evidence="5 6">
    <name type="scientific">Saponaria officinalis</name>
    <name type="common">Common soapwort</name>
    <name type="synonym">Lychnis saponaria</name>
    <dbReference type="NCBI Taxonomy" id="3572"/>
    <lineage>
        <taxon>Eukaryota</taxon>
        <taxon>Viridiplantae</taxon>
        <taxon>Streptophyta</taxon>
        <taxon>Embryophyta</taxon>
        <taxon>Tracheophyta</taxon>
        <taxon>Spermatophyta</taxon>
        <taxon>Magnoliopsida</taxon>
        <taxon>eudicotyledons</taxon>
        <taxon>Gunneridae</taxon>
        <taxon>Pentapetalae</taxon>
        <taxon>Caryophyllales</taxon>
        <taxon>Caryophyllaceae</taxon>
        <taxon>Caryophylleae</taxon>
        <taxon>Saponaria</taxon>
    </lineage>
</organism>
<reference evidence="5" key="1">
    <citation type="submission" date="2024-03" db="EMBL/GenBank/DDBJ databases">
        <title>WGS assembly of Saponaria officinalis var. Norfolk2.</title>
        <authorList>
            <person name="Jenkins J."/>
            <person name="Shu S."/>
            <person name="Grimwood J."/>
            <person name="Barry K."/>
            <person name="Goodstein D."/>
            <person name="Schmutz J."/>
            <person name="Leebens-Mack J."/>
            <person name="Osbourn A."/>
        </authorList>
    </citation>
    <scope>NUCLEOTIDE SEQUENCE [LARGE SCALE GENOMIC DNA]</scope>
    <source>
        <strain evidence="5">JIC</strain>
    </source>
</reference>
<sequence>MDPRFRGYIGSTNGLRFQQVNNPAVPLYSNHDYWNGGVPILENGFDDYCSNNNFGVVDFVPFDPISSNLSSMSSVNTHENVAGEDYEFNDSVLRYINQILMDEDVEGKGCMLQESLEHQALEDAEKSLYEVIGKAYPSEHDSGTNLDFLDPNPSYVCPNIKYPDCYFPDVSYRSVSDREECSNLLADPRWAYGEIKFSGSEVMNNTLHSYQNPISSYQSVCGNGLRDGFVDCPVRTLQVPDLYNQNQLLSQFIRGVDDASKFLPSDGELVLQLDANGLAKESEESLEKSDKVCRESDGNGLKSGCQSRKHSFGDDAEIGEERGSKQAATSDDFDVRSDMFDKVLLYHARDENEHIASLRSTLLTAVSKKTEPNGHAKSSGATKGRGKKQGAREEVVDLRTLLTTCADAVAIDDRRSANDLLKRIRQHSSALGDGTQRLAHYMADGLEARLAGTGSEIYKGLTSRRTSASDVLKAYLLYLAACPFRKLSNFFSNKNIAQRTERAPKIHIIDFGILYGFQWPSFIQRQSIRQGGPPKIKITGIDFPQPGFRPAERVEETGLRLENYAQEFKVPFEYRAIAKRWDTIQLEDFDIDEDEVLIVNCMFRMKNLPDETMSVESPRNNVLKLIRKLNPDFFIHGVVNGSYNAPFFVTRFREALFHFSAQFDMLETIVPRDYGERVLIERDLLAREALNVIACEGWERVERPETYKQWQIRTVRAGFTQLPLDLEIKDRTTMQVRNSYHKDFVIDEDHRWLLLGWKGRIIFALATWKPI</sequence>
<feature type="region of interest" description="Disordered" evidence="4">
    <location>
        <begin position="366"/>
        <end position="392"/>
    </location>
</feature>
<dbReference type="AlphaFoldDB" id="A0AAW1GYU5"/>
<evidence type="ECO:0000256" key="3">
    <source>
        <dbReference type="PROSITE-ProRule" id="PRU01191"/>
    </source>
</evidence>
<evidence type="ECO:0000256" key="4">
    <source>
        <dbReference type="SAM" id="MobiDB-lite"/>
    </source>
</evidence>
<feature type="compositionally biased region" description="Basic and acidic residues" evidence="4">
    <location>
        <begin position="287"/>
        <end position="297"/>
    </location>
</feature>
<comment type="caution">
    <text evidence="3">Lacks conserved residue(s) required for the propagation of feature annotation.</text>
</comment>
<keyword evidence="2" id="KW-0804">Transcription</keyword>
<feature type="region of interest" description="SAW" evidence="3">
    <location>
        <begin position="694"/>
        <end position="769"/>
    </location>
</feature>
<evidence type="ECO:0000256" key="2">
    <source>
        <dbReference type="ARBA" id="ARBA00023163"/>
    </source>
</evidence>
<gene>
    <name evidence="5" type="ORF">RND81_13G079900</name>
</gene>
<dbReference type="InterPro" id="IPR005202">
    <property type="entry name" value="TF_GRAS"/>
</dbReference>
<feature type="region of interest" description="Disordered" evidence="4">
    <location>
        <begin position="287"/>
        <end position="330"/>
    </location>
</feature>
<dbReference type="EMBL" id="JBDFQZ010000013">
    <property type="protein sequence ID" value="KAK9668706.1"/>
    <property type="molecule type" value="Genomic_DNA"/>
</dbReference>
<proteinExistence type="inferred from homology"/>
<feature type="region of interest" description="Leucine repeat I (LRI)" evidence="3">
    <location>
        <begin position="396"/>
        <end position="456"/>
    </location>
</feature>
<feature type="short sequence motif" description="VHIID" evidence="3">
    <location>
        <begin position="506"/>
        <end position="510"/>
    </location>
</feature>
<evidence type="ECO:0000313" key="5">
    <source>
        <dbReference type="EMBL" id="KAK9668706.1"/>
    </source>
</evidence>
<feature type="region of interest" description="VHIID" evidence="3">
    <location>
        <begin position="475"/>
        <end position="540"/>
    </location>
</feature>
<evidence type="ECO:0000256" key="1">
    <source>
        <dbReference type="ARBA" id="ARBA00023015"/>
    </source>
</evidence>
<keyword evidence="1" id="KW-0805">Transcription regulation</keyword>
<dbReference type="PROSITE" id="PS50985">
    <property type="entry name" value="GRAS"/>
    <property type="match status" value="1"/>
</dbReference>
<comment type="caution">
    <text evidence="5">The sequence shown here is derived from an EMBL/GenBank/DDBJ whole genome shotgun (WGS) entry which is preliminary data.</text>
</comment>
<dbReference type="Proteomes" id="UP001443914">
    <property type="component" value="Unassembled WGS sequence"/>
</dbReference>
<name>A0AAW1GYU5_SAPOF</name>
<dbReference type="PANTHER" id="PTHR31636">
    <property type="entry name" value="OSJNBA0084A10.13 PROTEIN-RELATED"/>
    <property type="match status" value="1"/>
</dbReference>
<keyword evidence="6" id="KW-1185">Reference proteome</keyword>
<protein>
    <recommendedName>
        <fullName evidence="7">Scarecrow-like protein 9</fullName>
    </recommendedName>
</protein>